<name>A0AAV9X0R8_9PEZI</name>
<evidence type="ECO:0000313" key="2">
    <source>
        <dbReference type="EMBL" id="KAK6531873.1"/>
    </source>
</evidence>
<dbReference type="Proteomes" id="UP001365542">
    <property type="component" value="Unassembled WGS sequence"/>
</dbReference>
<feature type="region of interest" description="Disordered" evidence="1">
    <location>
        <begin position="1"/>
        <end position="59"/>
    </location>
</feature>
<keyword evidence="3" id="KW-1185">Reference proteome</keyword>
<dbReference type="EMBL" id="JAVHJO010000012">
    <property type="protein sequence ID" value="KAK6531873.1"/>
    <property type="molecule type" value="Genomic_DNA"/>
</dbReference>
<organism evidence="2 3">
    <name type="scientific">Orbilia ellipsospora</name>
    <dbReference type="NCBI Taxonomy" id="2528407"/>
    <lineage>
        <taxon>Eukaryota</taxon>
        <taxon>Fungi</taxon>
        <taxon>Dikarya</taxon>
        <taxon>Ascomycota</taxon>
        <taxon>Pezizomycotina</taxon>
        <taxon>Orbiliomycetes</taxon>
        <taxon>Orbiliales</taxon>
        <taxon>Orbiliaceae</taxon>
        <taxon>Orbilia</taxon>
    </lineage>
</organism>
<feature type="compositionally biased region" description="Acidic residues" evidence="1">
    <location>
        <begin position="24"/>
        <end position="36"/>
    </location>
</feature>
<comment type="caution">
    <text evidence="2">The sequence shown here is derived from an EMBL/GenBank/DDBJ whole genome shotgun (WGS) entry which is preliminary data.</text>
</comment>
<gene>
    <name evidence="2" type="ORF">TWF694_003038</name>
</gene>
<proteinExistence type="predicted"/>
<feature type="compositionally biased region" description="Basic and acidic residues" evidence="1">
    <location>
        <begin position="7"/>
        <end position="23"/>
    </location>
</feature>
<sequence length="96" mass="9875">MADPLEDSSRDDQDPKRELFRENDFDDESEDPEPESSLEGHVGVVGSSSCKGQPAPASAAAPVTAIASLGGNTLPGVPPNTATDAQRLASAVSPLE</sequence>
<accession>A0AAV9X0R8</accession>
<feature type="region of interest" description="Disordered" evidence="1">
    <location>
        <begin position="77"/>
        <end position="96"/>
    </location>
</feature>
<reference evidence="2 3" key="1">
    <citation type="submission" date="2019-10" db="EMBL/GenBank/DDBJ databases">
        <authorList>
            <person name="Palmer J.M."/>
        </authorList>
    </citation>
    <scope>NUCLEOTIDE SEQUENCE [LARGE SCALE GENOMIC DNA]</scope>
    <source>
        <strain evidence="2 3">TWF694</strain>
    </source>
</reference>
<evidence type="ECO:0000313" key="3">
    <source>
        <dbReference type="Proteomes" id="UP001365542"/>
    </source>
</evidence>
<protein>
    <submittedName>
        <fullName evidence="2">Uncharacterized protein</fullName>
    </submittedName>
</protein>
<evidence type="ECO:0000256" key="1">
    <source>
        <dbReference type="SAM" id="MobiDB-lite"/>
    </source>
</evidence>
<dbReference type="AlphaFoldDB" id="A0AAV9X0R8"/>